<reference evidence="2" key="1">
    <citation type="submission" date="2020-11" db="EMBL/GenBank/DDBJ databases">
        <title>Gallus gallus (Chicken) genome, bGalGal1, GRCg7b, maternal haplotype autosomes + Z &amp; W.</title>
        <authorList>
            <person name="Warren W."/>
            <person name="Formenti G."/>
            <person name="Fedrigo O."/>
            <person name="Haase B."/>
            <person name="Mountcastle J."/>
            <person name="Balacco J."/>
            <person name="Tracey A."/>
            <person name="Schneider V."/>
            <person name="Okimoto R."/>
            <person name="Cheng H."/>
            <person name="Hawken R."/>
            <person name="Howe K."/>
            <person name="Jarvis E.D."/>
        </authorList>
    </citation>
    <scope>NUCLEOTIDE SEQUENCE [LARGE SCALE GENOMIC DNA]</scope>
    <source>
        <strain evidence="2">Broiler</strain>
    </source>
</reference>
<evidence type="ECO:0000259" key="1">
    <source>
        <dbReference type="PROSITE" id="PS50805"/>
    </source>
</evidence>
<accession>A0A8V0X0J0</accession>
<dbReference type="Proteomes" id="UP000000539">
    <property type="component" value="Chromosome 29"/>
</dbReference>
<evidence type="ECO:0000313" key="3">
    <source>
        <dbReference type="Proteomes" id="UP000000539"/>
    </source>
</evidence>
<dbReference type="GeneTree" id="ENSGT01040000242481"/>
<dbReference type="InterPro" id="IPR001909">
    <property type="entry name" value="KRAB"/>
</dbReference>
<reference evidence="2" key="2">
    <citation type="submission" date="2025-08" db="UniProtKB">
        <authorList>
            <consortium name="Ensembl"/>
        </authorList>
    </citation>
    <scope>IDENTIFICATION</scope>
    <source>
        <strain evidence="2">broiler</strain>
    </source>
</reference>
<dbReference type="SMART" id="SM00349">
    <property type="entry name" value="KRAB"/>
    <property type="match status" value="1"/>
</dbReference>
<dbReference type="Pfam" id="PF01352">
    <property type="entry name" value="KRAB"/>
    <property type="match status" value="1"/>
</dbReference>
<dbReference type="Gene3D" id="6.10.140.140">
    <property type="match status" value="1"/>
</dbReference>
<feature type="domain" description="KRAB" evidence="1">
    <location>
        <begin position="14"/>
        <end position="92"/>
    </location>
</feature>
<keyword evidence="3" id="KW-1185">Reference proteome</keyword>
<dbReference type="PANTHER" id="PTHR23232">
    <property type="entry name" value="KRAB DOMAIN C2H2 ZINC FINGER"/>
    <property type="match status" value="1"/>
</dbReference>
<dbReference type="Ensembl" id="ENSGALT00010001310.1">
    <property type="protein sequence ID" value="ENSGALP00010000681.1"/>
    <property type="gene ID" value="ENSGALG00010000617.1"/>
</dbReference>
<protein>
    <recommendedName>
        <fullName evidence="1">KRAB domain-containing protein</fullName>
    </recommendedName>
</protein>
<sequence length="92" mass="10113">MATAHRCQVGAVGSSFAEVAVYFSREEWALLDPAQRALYRDVMLETYQCVGECWQAGSSLEEEDQLSANSPCVAELHDAPSSSSQFTPRLLL</sequence>
<dbReference type="InterPro" id="IPR036051">
    <property type="entry name" value="KRAB_dom_sf"/>
</dbReference>
<dbReference type="GO" id="GO:0006355">
    <property type="term" value="P:regulation of DNA-templated transcription"/>
    <property type="evidence" value="ECO:0007669"/>
    <property type="project" value="InterPro"/>
</dbReference>
<name>A0A8V0X0J0_CHICK</name>
<proteinExistence type="predicted"/>
<dbReference type="InterPro" id="IPR050169">
    <property type="entry name" value="Krueppel_C2H2_ZnF"/>
</dbReference>
<dbReference type="PANTHER" id="PTHR23232:SF163">
    <property type="entry name" value="ZINC FINGER PROTEIN 589"/>
    <property type="match status" value="1"/>
</dbReference>
<dbReference type="SUPFAM" id="SSF109640">
    <property type="entry name" value="KRAB domain (Kruppel-associated box)"/>
    <property type="match status" value="1"/>
</dbReference>
<reference evidence="2" key="3">
    <citation type="submission" date="2025-09" db="UniProtKB">
        <authorList>
            <consortium name="Ensembl"/>
        </authorList>
    </citation>
    <scope>IDENTIFICATION</scope>
    <source>
        <strain evidence="2">broiler</strain>
    </source>
</reference>
<dbReference type="AlphaFoldDB" id="A0A8V0X0J0"/>
<organism evidence="2 3">
    <name type="scientific">Gallus gallus</name>
    <name type="common">Chicken</name>
    <dbReference type="NCBI Taxonomy" id="9031"/>
    <lineage>
        <taxon>Eukaryota</taxon>
        <taxon>Metazoa</taxon>
        <taxon>Chordata</taxon>
        <taxon>Craniata</taxon>
        <taxon>Vertebrata</taxon>
        <taxon>Euteleostomi</taxon>
        <taxon>Archelosauria</taxon>
        <taxon>Archosauria</taxon>
        <taxon>Dinosauria</taxon>
        <taxon>Saurischia</taxon>
        <taxon>Theropoda</taxon>
        <taxon>Coelurosauria</taxon>
        <taxon>Aves</taxon>
        <taxon>Neognathae</taxon>
        <taxon>Galloanserae</taxon>
        <taxon>Galliformes</taxon>
        <taxon>Phasianidae</taxon>
        <taxon>Phasianinae</taxon>
        <taxon>Gallus</taxon>
    </lineage>
</organism>
<evidence type="ECO:0000313" key="2">
    <source>
        <dbReference type="Ensembl" id="ENSGALP00010000681.1"/>
    </source>
</evidence>
<dbReference type="PROSITE" id="PS50805">
    <property type="entry name" value="KRAB"/>
    <property type="match status" value="1"/>
</dbReference>
<dbReference type="CDD" id="cd07765">
    <property type="entry name" value="KRAB_A-box"/>
    <property type="match status" value="1"/>
</dbReference>